<sequence>MDKNYHPQVMRLIKFAFLLCGLVLSLTTVASELVPFRADYTAYRHGSDLGDAYMQLESLGRNRYRLEYQSHVSLFFLSDKRTEVSLFEISDGKIQPYKYHYSREGTGSDKELEARFNKANDQITLDNGETLVWQGALDNQLYRLDLQKQLAAGQTQFEYRMLNYRGQLRDYTLEVVGKEQLELPYGMLEGIKVRIVRDSARRETFAWFAPSLNYQLVRLQQFKDGDEQGDIQLRSYTTSPAR</sequence>
<evidence type="ECO:0000313" key="2">
    <source>
        <dbReference type="Proteomes" id="UP001520878"/>
    </source>
</evidence>
<proteinExistence type="predicted"/>
<gene>
    <name evidence="1" type="ORF">LJ739_04845</name>
</gene>
<dbReference type="RefSeq" id="WP_229157540.1">
    <property type="nucleotide sequence ID" value="NZ_JAJEWP010000001.1"/>
</dbReference>
<dbReference type="InterPro" id="IPR021457">
    <property type="entry name" value="DUF3108"/>
</dbReference>
<name>A0ABS8G4Z1_9ALTE</name>
<reference evidence="1 2" key="1">
    <citation type="submission" date="2021-10" db="EMBL/GenBank/DDBJ databases">
        <title>Draft genome of Aestuariibacter halophilus JC2043.</title>
        <authorList>
            <person name="Emsley S.A."/>
            <person name="Pfannmuller K.M."/>
            <person name="Ushijima B."/>
            <person name="Saw J.H."/>
            <person name="Videau P."/>
        </authorList>
    </citation>
    <scope>NUCLEOTIDE SEQUENCE [LARGE SCALE GENOMIC DNA]</scope>
    <source>
        <strain evidence="1 2">JC2043</strain>
    </source>
</reference>
<protein>
    <submittedName>
        <fullName evidence="1">DUF3108 domain-containing protein</fullName>
    </submittedName>
</protein>
<dbReference type="Pfam" id="PF11306">
    <property type="entry name" value="DUF3108"/>
    <property type="match status" value="1"/>
</dbReference>
<accession>A0ABS8G4Z1</accession>
<keyword evidence="2" id="KW-1185">Reference proteome</keyword>
<dbReference type="EMBL" id="JAJEWP010000001">
    <property type="protein sequence ID" value="MCC2615563.1"/>
    <property type="molecule type" value="Genomic_DNA"/>
</dbReference>
<organism evidence="1 2">
    <name type="scientific">Fluctibacter halophilus</name>
    <dbReference type="NCBI Taxonomy" id="226011"/>
    <lineage>
        <taxon>Bacteria</taxon>
        <taxon>Pseudomonadati</taxon>
        <taxon>Pseudomonadota</taxon>
        <taxon>Gammaproteobacteria</taxon>
        <taxon>Alteromonadales</taxon>
        <taxon>Alteromonadaceae</taxon>
        <taxon>Fluctibacter</taxon>
    </lineage>
</organism>
<dbReference type="Proteomes" id="UP001520878">
    <property type="component" value="Unassembled WGS sequence"/>
</dbReference>
<evidence type="ECO:0000313" key="1">
    <source>
        <dbReference type="EMBL" id="MCC2615563.1"/>
    </source>
</evidence>
<comment type="caution">
    <text evidence="1">The sequence shown here is derived from an EMBL/GenBank/DDBJ whole genome shotgun (WGS) entry which is preliminary data.</text>
</comment>